<evidence type="ECO:0000313" key="3">
    <source>
        <dbReference type="Proteomes" id="UP000625711"/>
    </source>
</evidence>
<dbReference type="Proteomes" id="UP000625711">
    <property type="component" value="Unassembled WGS sequence"/>
</dbReference>
<protein>
    <submittedName>
        <fullName evidence="2">Uncharacterized protein</fullName>
    </submittedName>
</protein>
<dbReference type="InterPro" id="IPR026509">
    <property type="entry name" value="TMEM183"/>
</dbReference>
<evidence type="ECO:0000256" key="1">
    <source>
        <dbReference type="SAM" id="MobiDB-lite"/>
    </source>
</evidence>
<accession>A0A834I2J0</accession>
<feature type="compositionally biased region" description="Basic residues" evidence="1">
    <location>
        <begin position="1"/>
        <end position="12"/>
    </location>
</feature>
<feature type="region of interest" description="Disordered" evidence="1">
    <location>
        <begin position="1"/>
        <end position="22"/>
    </location>
</feature>
<dbReference type="PANTHER" id="PTHR20988">
    <property type="entry name" value="TRANSMEMBRANE PROTEIN 183A-RELATED"/>
    <property type="match status" value="1"/>
</dbReference>
<gene>
    <name evidence="2" type="ORF">GWI33_017128</name>
</gene>
<name>A0A834I2J0_RHYFE</name>
<comment type="caution">
    <text evidence="2">The sequence shown here is derived from an EMBL/GenBank/DDBJ whole genome shotgun (WGS) entry which is preliminary data.</text>
</comment>
<dbReference type="EMBL" id="JAACXV010014167">
    <property type="protein sequence ID" value="KAF7269845.1"/>
    <property type="molecule type" value="Genomic_DNA"/>
</dbReference>
<reference evidence="2" key="1">
    <citation type="submission" date="2020-08" db="EMBL/GenBank/DDBJ databases">
        <title>Genome sequencing and assembly of the red palm weevil Rhynchophorus ferrugineus.</title>
        <authorList>
            <person name="Dias G.B."/>
            <person name="Bergman C.M."/>
            <person name="Manee M."/>
        </authorList>
    </citation>
    <scope>NUCLEOTIDE SEQUENCE</scope>
    <source>
        <strain evidence="2">AA-2017</strain>
        <tissue evidence="2">Whole larva</tissue>
    </source>
</reference>
<dbReference type="AlphaFoldDB" id="A0A834I2J0"/>
<proteinExistence type="predicted"/>
<sequence length="130" mass="14754">MPPKKSGKKKSPKGGLADVTLNDFANSSVPNNRLKKSTNNVVVVLKQEVEKSWDEKELEEFDGDLEKNVDGTFSYVRKKMKQLGRKTHFSNSSKNENGTDGVNYPIDMWFKLSEYIRPEDILVFIVSALL</sequence>
<dbReference type="OrthoDB" id="5955317at2759"/>
<keyword evidence="3" id="KW-1185">Reference proteome</keyword>
<dbReference type="GO" id="GO:0031647">
    <property type="term" value="P:regulation of protein stability"/>
    <property type="evidence" value="ECO:0007669"/>
    <property type="project" value="TreeGrafter"/>
</dbReference>
<evidence type="ECO:0000313" key="2">
    <source>
        <dbReference type="EMBL" id="KAF7269845.1"/>
    </source>
</evidence>
<dbReference type="PANTHER" id="PTHR20988:SF2">
    <property type="entry name" value="TRANSMEMBRANE PROTEIN 183A-RELATED"/>
    <property type="match status" value="1"/>
</dbReference>
<dbReference type="GO" id="GO:0019005">
    <property type="term" value="C:SCF ubiquitin ligase complex"/>
    <property type="evidence" value="ECO:0007669"/>
    <property type="project" value="TreeGrafter"/>
</dbReference>
<organism evidence="2 3">
    <name type="scientific">Rhynchophorus ferrugineus</name>
    <name type="common">Red palm weevil</name>
    <name type="synonym">Curculio ferrugineus</name>
    <dbReference type="NCBI Taxonomy" id="354439"/>
    <lineage>
        <taxon>Eukaryota</taxon>
        <taxon>Metazoa</taxon>
        <taxon>Ecdysozoa</taxon>
        <taxon>Arthropoda</taxon>
        <taxon>Hexapoda</taxon>
        <taxon>Insecta</taxon>
        <taxon>Pterygota</taxon>
        <taxon>Neoptera</taxon>
        <taxon>Endopterygota</taxon>
        <taxon>Coleoptera</taxon>
        <taxon>Polyphaga</taxon>
        <taxon>Cucujiformia</taxon>
        <taxon>Curculionidae</taxon>
        <taxon>Dryophthorinae</taxon>
        <taxon>Rhynchophorus</taxon>
    </lineage>
</organism>